<dbReference type="Gene3D" id="3.40.50.510">
    <property type="entry name" value="Phosphotransferase system, mannose-type IIA component"/>
    <property type="match status" value="1"/>
</dbReference>
<dbReference type="CDD" id="cd00009">
    <property type="entry name" value="AAA"/>
    <property type="match status" value="1"/>
</dbReference>
<feature type="domain" description="Sigma-54 factor interaction" evidence="6">
    <location>
        <begin position="69"/>
        <end position="303"/>
    </location>
</feature>
<dbReference type="PANTHER" id="PTHR32071">
    <property type="entry name" value="TRANSCRIPTIONAL REGULATORY PROTEIN"/>
    <property type="match status" value="1"/>
</dbReference>
<dbReference type="GO" id="GO:0005524">
    <property type="term" value="F:ATP binding"/>
    <property type="evidence" value="ECO:0007669"/>
    <property type="project" value="UniProtKB-KW"/>
</dbReference>
<keyword evidence="4" id="KW-0067">ATP-binding</keyword>
<dbReference type="SUPFAM" id="SSF46785">
    <property type="entry name" value="Winged helix' DNA-binding domain"/>
    <property type="match status" value="1"/>
</dbReference>
<dbReference type="GO" id="GO:0006355">
    <property type="term" value="P:regulation of DNA-templated transcription"/>
    <property type="evidence" value="ECO:0007669"/>
    <property type="project" value="InterPro"/>
</dbReference>
<name>A0AAW8TVI3_9ENTE</name>
<protein>
    <submittedName>
        <fullName evidence="9">Sigma 54-interacting transcriptional regulator</fullName>
    </submittedName>
</protein>
<dbReference type="InterPro" id="IPR027417">
    <property type="entry name" value="P-loop_NTPase"/>
</dbReference>
<dbReference type="GO" id="GO:0016020">
    <property type="term" value="C:membrane"/>
    <property type="evidence" value="ECO:0007669"/>
    <property type="project" value="InterPro"/>
</dbReference>
<evidence type="ECO:0000256" key="4">
    <source>
        <dbReference type="ARBA" id="ARBA00022840"/>
    </source>
</evidence>
<evidence type="ECO:0000313" key="9">
    <source>
        <dbReference type="EMBL" id="MDT2808957.1"/>
    </source>
</evidence>
<evidence type="ECO:0000259" key="7">
    <source>
        <dbReference type="PROSITE" id="PS51096"/>
    </source>
</evidence>
<evidence type="ECO:0000256" key="2">
    <source>
        <dbReference type="ARBA" id="ARBA00022741"/>
    </source>
</evidence>
<dbReference type="InterPro" id="IPR002078">
    <property type="entry name" value="Sigma_54_int"/>
</dbReference>
<sequence>MQRCERVYRWVCSQAGTGVTAQEVAEQLGITRANASNDLNALVKASRLVKQGKKPVLFSLGKQNGLSAFAEQNPSLKTSVEQAQAAVLYPAARMHILLSGETGVGKSMFAEFIYRFAKDQGRIREGGILLTFNCADYASNPQLILSQLFGVVAGSYTGATESRAGLVEAADGGILFLDEVHRLPPEAQEMLFTFIDRQVFHRLGETTFSRRADVQLICATTEDIASSLLATFTRRIPMKIYLPSLTERGLEERFTLIQAFLDREARELKRQIEVSKNAIRGLLSYPCVNNIGQLKTDIQLLCAQSYARSLANGDNQLRITSRDLPPYIRDGFYSSKQRSEIWQLMAAHNQRFLVFHENTREFLPRETPLNDLYQLIDTKIADMEKIGLDNDSTIEIVDLAIQDFFAHLAQQNGTGHQQILTLVGSEILTAAKDFLKGASHNVQSPLTNYDSLVAGLALHLHNLVERSRLGRPVVNPKLQDIKAKHPNEYQLAKKQVPWLESALSIKIPESEVGFLTLFLLPQEQEINQKVKVLVVAHGESTATSMAAVANELLENQAVTGFNMPLQLSPKHMLEEVKSYLQQIKRPNILILTDMGSLTNFATELMAVTPYQVRCVDLVSTLHVLEASRKANLGYSLEELVAEMKRISQGGVNQSQLPKTTKKQFIVTACTTGQGSARLIMNLLKNQLNLHEAFVEIRTFQITDEAALQTELQQLKQEGKILAQVSTFPVSGIESPYFSLNQTFDAKSLEKLQAIIDFAYATSLAKSNLAPMIQSLDGEVLLENVLEWILTVERELELNLTPEIKVGLLCHLATRIDQLHEAQQITEPLSQFQNHLEQQVYHALRSLELIYRIQFTEADLAHLLAYLCKKVLV</sequence>
<proteinExistence type="predicted"/>
<dbReference type="Proteomes" id="UP001256711">
    <property type="component" value="Unassembled WGS sequence"/>
</dbReference>
<evidence type="ECO:0000259" key="8">
    <source>
        <dbReference type="PROSITE" id="PS51372"/>
    </source>
</evidence>
<gene>
    <name evidence="9" type="ORF">P7H43_00380</name>
</gene>
<dbReference type="CDD" id="cd00006">
    <property type="entry name" value="PTS_IIA_man"/>
    <property type="match status" value="1"/>
</dbReference>
<comment type="caution">
    <text evidence="9">The sequence shown here is derived from an EMBL/GenBank/DDBJ whole genome shotgun (WGS) entry which is preliminary data.</text>
</comment>
<feature type="domain" description="PRD" evidence="8">
    <location>
        <begin position="422"/>
        <end position="529"/>
    </location>
</feature>
<dbReference type="EMBL" id="JARQBJ010000001">
    <property type="protein sequence ID" value="MDT2808957.1"/>
    <property type="molecule type" value="Genomic_DNA"/>
</dbReference>
<accession>A0AAW8TVI3</accession>
<dbReference type="SUPFAM" id="SSF53062">
    <property type="entry name" value="PTS system fructose IIA component-like"/>
    <property type="match status" value="1"/>
</dbReference>
<dbReference type="Pfam" id="PF03610">
    <property type="entry name" value="EIIA-man"/>
    <property type="match status" value="1"/>
</dbReference>
<dbReference type="InterPro" id="IPR004701">
    <property type="entry name" value="PTS_EIIA_man-typ"/>
</dbReference>
<dbReference type="InterPro" id="IPR036390">
    <property type="entry name" value="WH_DNA-bd_sf"/>
</dbReference>
<dbReference type="InterPro" id="IPR036634">
    <property type="entry name" value="PRD_sf"/>
</dbReference>
<dbReference type="RefSeq" id="WP_270596192.1">
    <property type="nucleotide sequence ID" value="NZ_JAQESC010000001.1"/>
</dbReference>
<dbReference type="InterPro" id="IPR033887">
    <property type="entry name" value="PTS_IIA_man"/>
</dbReference>
<dbReference type="InterPro" id="IPR036662">
    <property type="entry name" value="PTS_EIIA_man-typ_sf"/>
</dbReference>
<dbReference type="InterPro" id="IPR025662">
    <property type="entry name" value="Sigma_54_int_dom_ATP-bd_1"/>
</dbReference>
<dbReference type="GO" id="GO:0009401">
    <property type="term" value="P:phosphoenolpyruvate-dependent sugar phosphotransferase system"/>
    <property type="evidence" value="ECO:0007669"/>
    <property type="project" value="InterPro"/>
</dbReference>
<dbReference type="PROSITE" id="PS50045">
    <property type="entry name" value="SIGMA54_INTERACT_4"/>
    <property type="match status" value="1"/>
</dbReference>
<dbReference type="InterPro" id="IPR025943">
    <property type="entry name" value="Sigma_54_int_dom_ATP-bd_2"/>
</dbReference>
<keyword evidence="1" id="KW-0808">Transferase</keyword>
<dbReference type="SMART" id="SM00382">
    <property type="entry name" value="AAA"/>
    <property type="match status" value="1"/>
</dbReference>
<dbReference type="GO" id="GO:0003677">
    <property type="term" value="F:DNA binding"/>
    <property type="evidence" value="ECO:0007669"/>
    <property type="project" value="UniProtKB-KW"/>
</dbReference>
<keyword evidence="3" id="KW-0418">Kinase</keyword>
<evidence type="ECO:0000256" key="3">
    <source>
        <dbReference type="ARBA" id="ARBA00022777"/>
    </source>
</evidence>
<dbReference type="Pfam" id="PF00874">
    <property type="entry name" value="PRD"/>
    <property type="match status" value="1"/>
</dbReference>
<keyword evidence="2" id="KW-0547">Nucleotide-binding</keyword>
<dbReference type="PROSITE" id="PS00675">
    <property type="entry name" value="SIGMA54_INTERACT_1"/>
    <property type="match status" value="1"/>
</dbReference>
<evidence type="ECO:0000256" key="1">
    <source>
        <dbReference type="ARBA" id="ARBA00022679"/>
    </source>
</evidence>
<organism evidence="9 10">
    <name type="scientific">Enterococcus asini</name>
    <dbReference type="NCBI Taxonomy" id="57732"/>
    <lineage>
        <taxon>Bacteria</taxon>
        <taxon>Bacillati</taxon>
        <taxon>Bacillota</taxon>
        <taxon>Bacilli</taxon>
        <taxon>Lactobacillales</taxon>
        <taxon>Enterococcaceae</taxon>
        <taxon>Enterococcus</taxon>
    </lineage>
</organism>
<dbReference type="InterPro" id="IPR011608">
    <property type="entry name" value="PRD"/>
</dbReference>
<dbReference type="Gene3D" id="1.10.1790.10">
    <property type="entry name" value="PRD domain"/>
    <property type="match status" value="1"/>
</dbReference>
<dbReference type="InterPro" id="IPR003593">
    <property type="entry name" value="AAA+_ATPase"/>
</dbReference>
<keyword evidence="5" id="KW-0238">DNA-binding</keyword>
<reference evidence="9" key="1">
    <citation type="submission" date="2023-03" db="EMBL/GenBank/DDBJ databases">
        <authorList>
            <person name="Shen W."/>
            <person name="Cai J."/>
        </authorList>
    </citation>
    <scope>NUCLEOTIDE SEQUENCE</scope>
    <source>
        <strain evidence="9">B226-2</strain>
    </source>
</reference>
<dbReference type="Pfam" id="PF00158">
    <property type="entry name" value="Sigma54_activat"/>
    <property type="match status" value="1"/>
</dbReference>
<dbReference type="PROSITE" id="PS51372">
    <property type="entry name" value="PRD_2"/>
    <property type="match status" value="1"/>
</dbReference>
<dbReference type="GO" id="GO:0016301">
    <property type="term" value="F:kinase activity"/>
    <property type="evidence" value="ECO:0007669"/>
    <property type="project" value="UniProtKB-KW"/>
</dbReference>
<dbReference type="PANTHER" id="PTHR32071:SF38">
    <property type="entry name" value="PSP OPERON TRANSCRIPTIONAL ACTIVATOR"/>
    <property type="match status" value="1"/>
</dbReference>
<dbReference type="Gene3D" id="3.40.50.300">
    <property type="entry name" value="P-loop containing nucleotide triphosphate hydrolases"/>
    <property type="match status" value="1"/>
</dbReference>
<evidence type="ECO:0000259" key="6">
    <source>
        <dbReference type="PROSITE" id="PS50045"/>
    </source>
</evidence>
<feature type="domain" description="PTS EIIA type-4" evidence="7">
    <location>
        <begin position="529"/>
        <end position="651"/>
    </location>
</feature>
<dbReference type="PROSITE" id="PS00676">
    <property type="entry name" value="SIGMA54_INTERACT_2"/>
    <property type="match status" value="1"/>
</dbReference>
<dbReference type="SUPFAM" id="SSF63520">
    <property type="entry name" value="PTS-regulatory domain, PRD"/>
    <property type="match status" value="2"/>
</dbReference>
<dbReference type="SUPFAM" id="SSF52540">
    <property type="entry name" value="P-loop containing nucleoside triphosphate hydrolases"/>
    <property type="match status" value="1"/>
</dbReference>
<dbReference type="PROSITE" id="PS51096">
    <property type="entry name" value="PTS_EIIA_TYPE_4"/>
    <property type="match status" value="1"/>
</dbReference>
<evidence type="ECO:0000313" key="10">
    <source>
        <dbReference type="Proteomes" id="UP001256711"/>
    </source>
</evidence>
<evidence type="ECO:0000256" key="5">
    <source>
        <dbReference type="ARBA" id="ARBA00023125"/>
    </source>
</evidence>
<dbReference type="AlphaFoldDB" id="A0AAW8TVI3"/>